<organism evidence="2 3">
    <name type="scientific">Hymenobacter defluvii</name>
    <dbReference type="NCBI Taxonomy" id="2054411"/>
    <lineage>
        <taxon>Bacteria</taxon>
        <taxon>Pseudomonadati</taxon>
        <taxon>Bacteroidota</taxon>
        <taxon>Cytophagia</taxon>
        <taxon>Cytophagales</taxon>
        <taxon>Hymenobacteraceae</taxon>
        <taxon>Hymenobacter</taxon>
    </lineage>
</organism>
<accession>A0ABS3THU7</accession>
<protein>
    <submittedName>
        <fullName evidence="2">Uncharacterized protein</fullName>
    </submittedName>
</protein>
<gene>
    <name evidence="2" type="ORF">J4D97_21365</name>
</gene>
<sequence>MAKLHASHLLPACATAWSPSSGEKSDATAYILERRVQKQYRALLFDGLADLFDRPATDALDYLLETAFPAYFQRPQRDRCQILWQAEERVQYDIPEIISRLPQAELERLKALLDAGDLLGVVHYVWYELRPQLRRLDPTPRTQQTRAPHPTASLSTPTPPREQPAGAATLATLPAAPAPLPATIPCATCAAASLQAAPPPVVTPARLPTLSLHHLRVKRAQERKRLHRKRR</sequence>
<dbReference type="Proteomes" id="UP000670527">
    <property type="component" value="Unassembled WGS sequence"/>
</dbReference>
<evidence type="ECO:0000256" key="1">
    <source>
        <dbReference type="SAM" id="MobiDB-lite"/>
    </source>
</evidence>
<evidence type="ECO:0000313" key="2">
    <source>
        <dbReference type="EMBL" id="MBO3273213.1"/>
    </source>
</evidence>
<proteinExistence type="predicted"/>
<comment type="caution">
    <text evidence="2">The sequence shown here is derived from an EMBL/GenBank/DDBJ whole genome shotgun (WGS) entry which is preliminary data.</text>
</comment>
<dbReference type="RefSeq" id="WP_208309356.1">
    <property type="nucleotide sequence ID" value="NZ_JAGETX010000027.1"/>
</dbReference>
<name>A0ABS3THU7_9BACT</name>
<keyword evidence="3" id="KW-1185">Reference proteome</keyword>
<evidence type="ECO:0000313" key="3">
    <source>
        <dbReference type="Proteomes" id="UP000670527"/>
    </source>
</evidence>
<feature type="compositionally biased region" description="Polar residues" evidence="1">
    <location>
        <begin position="140"/>
        <end position="156"/>
    </location>
</feature>
<feature type="region of interest" description="Disordered" evidence="1">
    <location>
        <begin position="137"/>
        <end position="165"/>
    </location>
</feature>
<reference evidence="2 3" key="1">
    <citation type="submission" date="2021-03" db="EMBL/GenBank/DDBJ databases">
        <authorList>
            <person name="Kim M.K."/>
        </authorList>
    </citation>
    <scope>NUCLEOTIDE SEQUENCE [LARGE SCALE GENOMIC DNA]</scope>
    <source>
        <strain evidence="2 3">BT507</strain>
    </source>
</reference>
<dbReference type="EMBL" id="JAGETX010000027">
    <property type="protein sequence ID" value="MBO3273213.1"/>
    <property type="molecule type" value="Genomic_DNA"/>
</dbReference>